<proteinExistence type="predicted"/>
<gene>
    <name evidence="1" type="ORF">ACFSBK_02980</name>
</gene>
<dbReference type="SUPFAM" id="SSF54001">
    <property type="entry name" value="Cysteine proteinases"/>
    <property type="match status" value="1"/>
</dbReference>
<dbReference type="Gene3D" id="3.90.1720.10">
    <property type="entry name" value="endopeptidase domain like (from Nostoc punctiforme)"/>
    <property type="match status" value="1"/>
</dbReference>
<protein>
    <submittedName>
        <fullName evidence="1">Uncharacterized protein</fullName>
    </submittedName>
</protein>
<dbReference type="RefSeq" id="WP_058919227.1">
    <property type="nucleotide sequence ID" value="NZ_JBHSQC010000015.1"/>
</dbReference>
<dbReference type="InterPro" id="IPR038765">
    <property type="entry name" value="Papain-like_cys_pep_sf"/>
</dbReference>
<evidence type="ECO:0000313" key="2">
    <source>
        <dbReference type="Proteomes" id="UP001597285"/>
    </source>
</evidence>
<keyword evidence="2" id="KW-1185">Reference proteome</keyword>
<sequence>MKIYLVLTDTNTLFSRTIKLYTRAEYNHASLALDPTLKDIYSFGRKRPRNPFNAGFIQEDLSRDYFLRAQCSIHSCDVTAEQFALIADLIQYYEQTKNMYHYNLLGLITLALKIDFKRNDAFFCSQFVATLLDESTIYDFQKEIHFVTPQDLAALPIFRSVYVGSLYEYLASVQEIPNELLALTEV</sequence>
<name>A0ABW4NK83_9LACT</name>
<reference evidence="2" key="1">
    <citation type="journal article" date="2019" name="Int. J. Syst. Evol. Microbiol.">
        <title>The Global Catalogue of Microorganisms (GCM) 10K type strain sequencing project: providing services to taxonomists for standard genome sequencing and annotation.</title>
        <authorList>
            <consortium name="The Broad Institute Genomics Platform"/>
            <consortium name="The Broad Institute Genome Sequencing Center for Infectious Disease"/>
            <person name="Wu L."/>
            <person name="Ma J."/>
        </authorList>
    </citation>
    <scope>NUCLEOTIDE SEQUENCE [LARGE SCALE GENOMIC DNA]</scope>
    <source>
        <strain evidence="2">KCTC 42143</strain>
    </source>
</reference>
<dbReference type="Proteomes" id="UP001597285">
    <property type="component" value="Unassembled WGS sequence"/>
</dbReference>
<evidence type="ECO:0000313" key="1">
    <source>
        <dbReference type="EMBL" id="MFD1798824.1"/>
    </source>
</evidence>
<dbReference type="EMBL" id="JBHUFF010000008">
    <property type="protein sequence ID" value="MFD1798824.1"/>
    <property type="molecule type" value="Genomic_DNA"/>
</dbReference>
<organism evidence="1 2">
    <name type="scientific">Carnobacterium antarcticum</name>
    <dbReference type="NCBI Taxonomy" id="2126436"/>
    <lineage>
        <taxon>Bacteria</taxon>
        <taxon>Bacillati</taxon>
        <taxon>Bacillota</taxon>
        <taxon>Bacilli</taxon>
        <taxon>Lactobacillales</taxon>
        <taxon>Carnobacteriaceae</taxon>
        <taxon>Carnobacterium</taxon>
    </lineage>
</organism>
<accession>A0ABW4NK83</accession>
<comment type="caution">
    <text evidence="1">The sequence shown here is derived from an EMBL/GenBank/DDBJ whole genome shotgun (WGS) entry which is preliminary data.</text>
</comment>